<dbReference type="EMBL" id="LXQA010361704">
    <property type="protein sequence ID" value="MCI46723.1"/>
    <property type="molecule type" value="Genomic_DNA"/>
</dbReference>
<protein>
    <submittedName>
        <fullName evidence="1">Uncharacterized protein</fullName>
    </submittedName>
</protein>
<name>A0A392SCQ1_9FABA</name>
<organism evidence="1 2">
    <name type="scientific">Trifolium medium</name>
    <dbReference type="NCBI Taxonomy" id="97028"/>
    <lineage>
        <taxon>Eukaryota</taxon>
        <taxon>Viridiplantae</taxon>
        <taxon>Streptophyta</taxon>
        <taxon>Embryophyta</taxon>
        <taxon>Tracheophyta</taxon>
        <taxon>Spermatophyta</taxon>
        <taxon>Magnoliopsida</taxon>
        <taxon>eudicotyledons</taxon>
        <taxon>Gunneridae</taxon>
        <taxon>Pentapetalae</taxon>
        <taxon>rosids</taxon>
        <taxon>fabids</taxon>
        <taxon>Fabales</taxon>
        <taxon>Fabaceae</taxon>
        <taxon>Papilionoideae</taxon>
        <taxon>50 kb inversion clade</taxon>
        <taxon>NPAAA clade</taxon>
        <taxon>Hologalegina</taxon>
        <taxon>IRL clade</taxon>
        <taxon>Trifolieae</taxon>
        <taxon>Trifolium</taxon>
    </lineage>
</organism>
<accession>A0A392SCQ1</accession>
<reference evidence="1 2" key="1">
    <citation type="journal article" date="2018" name="Front. Plant Sci.">
        <title>Red Clover (Trifolium pratense) and Zigzag Clover (T. medium) - A Picture of Genomic Similarities and Differences.</title>
        <authorList>
            <person name="Dluhosova J."/>
            <person name="Istvanek J."/>
            <person name="Nedelnik J."/>
            <person name="Repkova J."/>
        </authorList>
    </citation>
    <scope>NUCLEOTIDE SEQUENCE [LARGE SCALE GENOMIC DNA]</scope>
    <source>
        <strain evidence="2">cv. 10/8</strain>
        <tissue evidence="1">Leaf</tissue>
    </source>
</reference>
<proteinExistence type="predicted"/>
<evidence type="ECO:0000313" key="2">
    <source>
        <dbReference type="Proteomes" id="UP000265520"/>
    </source>
</evidence>
<comment type="caution">
    <text evidence="1">The sequence shown here is derived from an EMBL/GenBank/DDBJ whole genome shotgun (WGS) entry which is preliminary data.</text>
</comment>
<dbReference type="AlphaFoldDB" id="A0A392SCQ1"/>
<dbReference type="Proteomes" id="UP000265520">
    <property type="component" value="Unassembled WGS sequence"/>
</dbReference>
<keyword evidence="2" id="KW-1185">Reference proteome</keyword>
<feature type="non-terminal residue" evidence="1">
    <location>
        <position position="1"/>
    </location>
</feature>
<evidence type="ECO:0000313" key="1">
    <source>
        <dbReference type="EMBL" id="MCI46723.1"/>
    </source>
</evidence>
<sequence length="33" mass="3546">DDSVRALVGIDARYAVISMADKLPEKANMEVAP</sequence>